<evidence type="ECO:0000256" key="6">
    <source>
        <dbReference type="ARBA" id="ARBA00043993"/>
    </source>
</evidence>
<feature type="transmembrane region" description="Helical" evidence="7">
    <location>
        <begin position="483"/>
        <end position="501"/>
    </location>
</feature>
<name>A0A9E6ZIE9_ALIAG</name>
<feature type="transmembrane region" description="Helical" evidence="7">
    <location>
        <begin position="36"/>
        <end position="54"/>
    </location>
</feature>
<comment type="subcellular location">
    <subcellularLocation>
        <location evidence="1">Cell membrane</location>
        <topology evidence="1">Multi-pass membrane protein</topology>
    </subcellularLocation>
</comment>
<keyword evidence="5 7" id="KW-0472">Membrane</keyword>
<gene>
    <name evidence="10" type="ORF">K1I37_03410</name>
</gene>
<keyword evidence="4 7" id="KW-1133">Transmembrane helix</keyword>
<evidence type="ECO:0000259" key="9">
    <source>
        <dbReference type="Pfam" id="PF13515"/>
    </source>
</evidence>
<evidence type="ECO:0000313" key="10">
    <source>
        <dbReference type="EMBL" id="UNO49603.1"/>
    </source>
</evidence>
<dbReference type="PANTHER" id="PTHR30509:SF9">
    <property type="entry name" value="MULTIDRUG RESISTANCE PROTEIN MDTO"/>
    <property type="match status" value="1"/>
</dbReference>
<reference evidence="11" key="1">
    <citation type="journal article" date="2022" name="G3 (Bethesda)">
        <title>Unveiling the complete genome sequence of Alicyclobacillus acidoterrestris DSM 3922T, a taint-producing strain.</title>
        <authorList>
            <person name="Leonardo I.C."/>
            <person name="Barreto Crespo M.T."/>
            <person name="Gaspar F.B."/>
        </authorList>
    </citation>
    <scope>NUCLEOTIDE SEQUENCE [LARGE SCALE GENOMIC DNA]</scope>
    <source>
        <strain evidence="11">DSM 3922</strain>
    </source>
</reference>
<feature type="transmembrane region" description="Helical" evidence="7">
    <location>
        <begin position="453"/>
        <end position="471"/>
    </location>
</feature>
<proteinExistence type="inferred from homology"/>
<feature type="transmembrane region" description="Helical" evidence="7">
    <location>
        <begin position="431"/>
        <end position="447"/>
    </location>
</feature>
<dbReference type="GO" id="GO:0005886">
    <property type="term" value="C:plasma membrane"/>
    <property type="evidence" value="ECO:0007669"/>
    <property type="project" value="UniProtKB-SubCell"/>
</dbReference>
<dbReference type="PANTHER" id="PTHR30509">
    <property type="entry name" value="P-HYDROXYBENZOIC ACID EFFLUX PUMP SUBUNIT-RELATED"/>
    <property type="match status" value="1"/>
</dbReference>
<comment type="similarity">
    <text evidence="6">Belongs to the YccS/YhfK family.</text>
</comment>
<feature type="transmembrane region" description="Helical" evidence="7">
    <location>
        <begin position="89"/>
        <end position="107"/>
    </location>
</feature>
<feature type="transmembrane region" description="Helical" evidence="7">
    <location>
        <begin position="136"/>
        <end position="156"/>
    </location>
</feature>
<organism evidence="10 11">
    <name type="scientific">Alicyclobacillus acidoterrestris (strain ATCC 49025 / DSM 3922 / CIP 106132 / NCIMB 13137 / GD3B)</name>
    <dbReference type="NCBI Taxonomy" id="1356854"/>
    <lineage>
        <taxon>Bacteria</taxon>
        <taxon>Bacillati</taxon>
        <taxon>Bacillota</taxon>
        <taxon>Bacilli</taxon>
        <taxon>Bacillales</taxon>
        <taxon>Alicyclobacillaceae</taxon>
        <taxon>Alicyclobacillus</taxon>
    </lineage>
</organism>
<evidence type="ECO:0000256" key="2">
    <source>
        <dbReference type="ARBA" id="ARBA00022475"/>
    </source>
</evidence>
<keyword evidence="3 7" id="KW-0812">Transmembrane</keyword>
<feature type="domain" description="Integral membrane bound transporter" evidence="9">
    <location>
        <begin position="372"/>
        <end position="495"/>
    </location>
</feature>
<accession>A0A9E6ZIE9</accession>
<feature type="transmembrane region" description="Helical" evidence="7">
    <location>
        <begin position="365"/>
        <end position="386"/>
    </location>
</feature>
<dbReference type="Pfam" id="PF13515">
    <property type="entry name" value="FUSC_2"/>
    <property type="match status" value="1"/>
</dbReference>
<sequence>MNTLTAHDRTQLLVLAGVRNAVGVVLPLVVGLLAHQLLLGVGVSVGALVTGFAGMSGTARKRTRTMLLATAWMGVATFIGALAGNISWLIVLCIMASGFIAAMMGALSNEAGQVGLLSTNALLLVSTYPQDPLHAVYRAILVLVGGLCQTLLMLFVDAMSRRSAEAAAVAQVYASLANYARRHTRVADLQLATALLNAETALNDSYMKQVKWQQLRVLTNTAEQIRMYTVALVGMTRGHDNHSGGGASDGIEPVLRALADVVQRLSHVIREQPIHPSDDAQRLQLAVAELKRASDGVAAGEARLYAQEVAVVIARAVDQWTGIVPADRTSAPAKTPLMHQWERAWTVLRANLTLKSTTFRHGIRVIVTLWIGWMLSRWLPLPHGYWLPLTTMIILKPDFTATFSRGIARMAGTVLGICAATWLVQVPDKNHLFGALLILVFAGAMYTMVNYNYALFTCALTGEIIVLLSFFQQQPVLSTMVGRLIATVIGSCLAFGAYILWPSWRHQSVHVALADLIRAQRNYFQAVLARLRDGQGTQVSALRKSARLARTNAVAAVQQAMNEPVQQGWDPHVAIGVLAAMHRFSDVLLALEARLQKGDHPREEDRALLDVGKYIDEALHVMEFAVMHRDVELDADSMERMIAHPQWSHYAPMPEEAISVVARLESIVHTMMRMMPMHRSPQDDGVHVD</sequence>
<dbReference type="Proteomes" id="UP000829401">
    <property type="component" value="Chromosome"/>
</dbReference>
<evidence type="ECO:0000256" key="7">
    <source>
        <dbReference type="SAM" id="Phobius"/>
    </source>
</evidence>
<evidence type="ECO:0000259" key="8">
    <source>
        <dbReference type="Pfam" id="PF12805"/>
    </source>
</evidence>
<dbReference type="KEGG" id="aaco:K1I37_03410"/>
<dbReference type="InterPro" id="IPR032692">
    <property type="entry name" value="YccS_N"/>
</dbReference>
<dbReference type="AlphaFoldDB" id="A0A9E6ZIE9"/>
<evidence type="ECO:0000256" key="1">
    <source>
        <dbReference type="ARBA" id="ARBA00004651"/>
    </source>
</evidence>
<dbReference type="EMBL" id="CP080467">
    <property type="protein sequence ID" value="UNO49603.1"/>
    <property type="molecule type" value="Genomic_DNA"/>
</dbReference>
<dbReference type="Pfam" id="PF12805">
    <property type="entry name" value="FUSC-like"/>
    <property type="match status" value="1"/>
</dbReference>
<feature type="domain" description="Integral membrane protein YccS N-terminal" evidence="8">
    <location>
        <begin position="75"/>
        <end position="182"/>
    </location>
</feature>
<keyword evidence="2" id="KW-1003">Cell membrane</keyword>
<dbReference type="InterPro" id="IPR049453">
    <property type="entry name" value="Memb_transporter_dom"/>
</dbReference>
<feature type="transmembrane region" description="Helical" evidence="7">
    <location>
        <begin position="406"/>
        <end position="424"/>
    </location>
</feature>
<evidence type="ECO:0000256" key="5">
    <source>
        <dbReference type="ARBA" id="ARBA00023136"/>
    </source>
</evidence>
<evidence type="ECO:0000256" key="3">
    <source>
        <dbReference type="ARBA" id="ARBA00022692"/>
    </source>
</evidence>
<keyword evidence="11" id="KW-1185">Reference proteome</keyword>
<evidence type="ECO:0000256" key="4">
    <source>
        <dbReference type="ARBA" id="ARBA00022989"/>
    </source>
</evidence>
<protein>
    <submittedName>
        <fullName evidence="10">FUSC family protein</fullName>
    </submittedName>
</protein>
<evidence type="ECO:0000313" key="11">
    <source>
        <dbReference type="Proteomes" id="UP000829401"/>
    </source>
</evidence>
<feature type="transmembrane region" description="Helical" evidence="7">
    <location>
        <begin position="12"/>
        <end position="30"/>
    </location>
</feature>